<dbReference type="GO" id="GO:0140359">
    <property type="term" value="F:ABC-type transporter activity"/>
    <property type="evidence" value="ECO:0007669"/>
    <property type="project" value="InterPro"/>
</dbReference>
<evidence type="ECO:0000313" key="10">
    <source>
        <dbReference type="EMBL" id="KAE8319325.1"/>
    </source>
</evidence>
<evidence type="ECO:0000256" key="3">
    <source>
        <dbReference type="ARBA" id="ARBA00022692"/>
    </source>
</evidence>
<dbReference type="GO" id="GO:0005524">
    <property type="term" value="F:ATP binding"/>
    <property type="evidence" value="ECO:0007669"/>
    <property type="project" value="UniProtKB-KW"/>
</dbReference>
<evidence type="ECO:0000256" key="8">
    <source>
        <dbReference type="SAM" id="Phobius"/>
    </source>
</evidence>
<dbReference type="GO" id="GO:0016020">
    <property type="term" value="C:membrane"/>
    <property type="evidence" value="ECO:0007669"/>
    <property type="project" value="UniProtKB-SubCell"/>
</dbReference>
<organism evidence="10 11">
    <name type="scientific">Aspergillus transmontanensis</name>
    <dbReference type="NCBI Taxonomy" id="1034304"/>
    <lineage>
        <taxon>Eukaryota</taxon>
        <taxon>Fungi</taxon>
        <taxon>Dikarya</taxon>
        <taxon>Ascomycota</taxon>
        <taxon>Pezizomycotina</taxon>
        <taxon>Eurotiomycetes</taxon>
        <taxon>Eurotiomycetidae</taxon>
        <taxon>Eurotiales</taxon>
        <taxon>Aspergillaceae</taxon>
        <taxon>Aspergillus</taxon>
        <taxon>Aspergillus subgen. Circumdati</taxon>
    </lineage>
</organism>
<dbReference type="PANTHER" id="PTHR24223">
    <property type="entry name" value="ATP-BINDING CASSETTE SUB-FAMILY C"/>
    <property type="match status" value="1"/>
</dbReference>
<dbReference type="PANTHER" id="PTHR24223:SF399">
    <property type="entry name" value="ABC TRANSPORTER ATNG"/>
    <property type="match status" value="1"/>
</dbReference>
<feature type="transmembrane region" description="Helical" evidence="8">
    <location>
        <begin position="256"/>
        <end position="277"/>
    </location>
</feature>
<keyword evidence="11" id="KW-1185">Reference proteome</keyword>
<evidence type="ECO:0000256" key="2">
    <source>
        <dbReference type="ARBA" id="ARBA00022448"/>
    </source>
</evidence>
<evidence type="ECO:0000256" key="1">
    <source>
        <dbReference type="ARBA" id="ARBA00004141"/>
    </source>
</evidence>
<evidence type="ECO:0000256" key="4">
    <source>
        <dbReference type="ARBA" id="ARBA00022741"/>
    </source>
</evidence>
<keyword evidence="4" id="KW-0547">Nucleotide-binding</keyword>
<evidence type="ECO:0000256" key="6">
    <source>
        <dbReference type="ARBA" id="ARBA00022989"/>
    </source>
</evidence>
<evidence type="ECO:0000313" key="11">
    <source>
        <dbReference type="Proteomes" id="UP000325433"/>
    </source>
</evidence>
<dbReference type="InterPro" id="IPR050173">
    <property type="entry name" value="ABC_transporter_C-like"/>
</dbReference>
<feature type="transmembrane region" description="Helical" evidence="8">
    <location>
        <begin position="79"/>
        <end position="98"/>
    </location>
</feature>
<evidence type="ECO:0000259" key="9">
    <source>
        <dbReference type="PROSITE" id="PS50929"/>
    </source>
</evidence>
<reference evidence="11" key="1">
    <citation type="submission" date="2019-04" db="EMBL/GenBank/DDBJ databases">
        <title>Friends and foes A comparative genomics studyof 23 Aspergillus species from section Flavi.</title>
        <authorList>
            <consortium name="DOE Joint Genome Institute"/>
            <person name="Kjaerbolling I."/>
            <person name="Vesth T."/>
            <person name="Frisvad J.C."/>
            <person name="Nybo J.L."/>
            <person name="Theobald S."/>
            <person name="Kildgaard S."/>
            <person name="Isbrandt T."/>
            <person name="Kuo A."/>
            <person name="Sato A."/>
            <person name="Lyhne E.K."/>
            <person name="Kogle M.E."/>
            <person name="Wiebenga A."/>
            <person name="Kun R.S."/>
            <person name="Lubbers R.J."/>
            <person name="Makela M.R."/>
            <person name="Barry K."/>
            <person name="Chovatia M."/>
            <person name="Clum A."/>
            <person name="Daum C."/>
            <person name="Haridas S."/>
            <person name="He G."/>
            <person name="LaButti K."/>
            <person name="Lipzen A."/>
            <person name="Mondo S."/>
            <person name="Riley R."/>
            <person name="Salamov A."/>
            <person name="Simmons B.A."/>
            <person name="Magnuson J.K."/>
            <person name="Henrissat B."/>
            <person name="Mortensen U.H."/>
            <person name="Larsen T.O."/>
            <person name="Devries R.P."/>
            <person name="Grigoriev I.V."/>
            <person name="Machida M."/>
            <person name="Baker S.E."/>
            <person name="Andersen M.R."/>
        </authorList>
    </citation>
    <scope>NUCLEOTIDE SEQUENCE [LARGE SCALE GENOMIC DNA]</scope>
    <source>
        <strain evidence="11">CBS 130015</strain>
    </source>
</reference>
<dbReference type="PROSITE" id="PS50929">
    <property type="entry name" value="ABC_TM1F"/>
    <property type="match status" value="1"/>
</dbReference>
<dbReference type="SUPFAM" id="SSF52540">
    <property type="entry name" value="P-loop containing nucleoside triphosphate hydrolases"/>
    <property type="match status" value="1"/>
</dbReference>
<feature type="transmembrane region" description="Helical" evidence="8">
    <location>
        <begin position="227"/>
        <end position="244"/>
    </location>
</feature>
<dbReference type="SUPFAM" id="SSF90123">
    <property type="entry name" value="ABC transporter transmembrane region"/>
    <property type="match status" value="1"/>
</dbReference>
<protein>
    <recommendedName>
        <fullName evidence="9">ABC transmembrane type-1 domain-containing protein</fullName>
    </recommendedName>
</protein>
<proteinExistence type="predicted"/>
<evidence type="ECO:0000256" key="7">
    <source>
        <dbReference type="ARBA" id="ARBA00023136"/>
    </source>
</evidence>
<dbReference type="InterPro" id="IPR036640">
    <property type="entry name" value="ABC1_TM_sf"/>
</dbReference>
<keyword evidence="7 8" id="KW-0472">Membrane</keyword>
<dbReference type="AlphaFoldDB" id="A0A5N6WEN7"/>
<feature type="transmembrane region" description="Helical" evidence="8">
    <location>
        <begin position="341"/>
        <end position="362"/>
    </location>
</feature>
<keyword evidence="6 8" id="KW-1133">Transmembrane helix</keyword>
<dbReference type="FunFam" id="1.20.1560.10:FF:000055">
    <property type="entry name" value="ABC multidrug transporter (Eurofung)"/>
    <property type="match status" value="1"/>
</dbReference>
<feature type="domain" description="ABC transmembrane type-1" evidence="9">
    <location>
        <begin position="224"/>
        <end position="495"/>
    </location>
</feature>
<evidence type="ECO:0000256" key="5">
    <source>
        <dbReference type="ARBA" id="ARBA00022840"/>
    </source>
</evidence>
<sequence>MANDSTVSWTEDTLGPVSHVTSFTNLVLQLSLLVLWSVSRSLRTSTSIPAASLSVTNAVIIIGLSYVEDCKSTRPSSLLTIYLLLSILFDATQVRTLWLTHRIPMAAVQSAITGTKLAMLLLEMREKTSYLQSPYRDYPPEATSGIINLSFVWWINRLFMTGYQKLMGNRDLYDLEPGLASGPAGERLKRAWEKHRSAKNKLSLPSVFVRCFWMEFLAVVWPRLCLTGFSFAQPFLIMAAVQHVERPMTAETRNRGYGLIGATILVYLGIAVSNVHYRQSFSRVSTLFRGAMISLIHDRTLTLQDGLYTESAALTLMSTDVDGIIEHLENMNDVWARTIEVVIGITLLGLQLGATCIVPLLLTLEVRGKFHWNDQQNWNLEIQKRVENTSAVLGSMKATKVSGISRALAQNLQEHRERELVVSRAFFKGIMWLNGLATLPRIWSPVITFIVYAIQARIRGDKSLTTVKAFTALSIITLVTTPAEKLLAVLPQLAAAMGCFQRIHEYITSDPVKDGRLGHNKALMLNSAISPANADEKEFTPRTNDEEQGVAIKLDNVTVLSSPKAISVALKNVSFKALARAVYSRQDVALLDDILSALDMQTQEMIIARLLSDDGIFRQLGTTVVLTTHNRKLSCLLLCFVQDF</sequence>
<dbReference type="Proteomes" id="UP000325433">
    <property type="component" value="Unassembled WGS sequence"/>
</dbReference>
<name>A0A5N6WEN7_9EURO</name>
<keyword evidence="5" id="KW-0067">ATP-binding</keyword>
<dbReference type="Gene3D" id="1.20.1560.10">
    <property type="entry name" value="ABC transporter type 1, transmembrane domain"/>
    <property type="match status" value="1"/>
</dbReference>
<accession>A0A5N6WEN7</accession>
<comment type="subcellular location">
    <subcellularLocation>
        <location evidence="1">Membrane</location>
        <topology evidence="1">Multi-pass membrane protein</topology>
    </subcellularLocation>
</comment>
<keyword evidence="3 8" id="KW-0812">Transmembrane</keyword>
<dbReference type="EMBL" id="ML738294">
    <property type="protein sequence ID" value="KAE8319325.1"/>
    <property type="molecule type" value="Genomic_DNA"/>
</dbReference>
<dbReference type="InterPro" id="IPR011527">
    <property type="entry name" value="ABC1_TM_dom"/>
</dbReference>
<dbReference type="Gene3D" id="3.40.50.300">
    <property type="entry name" value="P-loop containing nucleotide triphosphate hydrolases"/>
    <property type="match status" value="1"/>
</dbReference>
<dbReference type="InterPro" id="IPR027417">
    <property type="entry name" value="P-loop_NTPase"/>
</dbReference>
<keyword evidence="2" id="KW-0813">Transport</keyword>
<gene>
    <name evidence="10" type="ORF">BDV41DRAFT_570968</name>
</gene>
<feature type="transmembrane region" description="Helical" evidence="8">
    <location>
        <begin position="50"/>
        <end position="67"/>
    </location>
</feature>
<feature type="transmembrane region" description="Helical" evidence="8">
    <location>
        <begin position="20"/>
        <end position="38"/>
    </location>
</feature>